<reference evidence="1" key="1">
    <citation type="submission" date="2021-06" db="EMBL/GenBank/DDBJ databases">
        <authorList>
            <person name="Hodson N. C."/>
            <person name="Mongue J. A."/>
            <person name="Jaron S. K."/>
        </authorList>
    </citation>
    <scope>NUCLEOTIDE SEQUENCE</scope>
</reference>
<protein>
    <submittedName>
        <fullName evidence="1">Uncharacterized protein</fullName>
    </submittedName>
</protein>
<dbReference type="EMBL" id="CAJVCH010222556">
    <property type="protein sequence ID" value="CAG7731984.1"/>
    <property type="molecule type" value="Genomic_DNA"/>
</dbReference>
<sequence>MTSQIFVDWLIGLDK</sequence>
<comment type="caution">
    <text evidence="1">The sequence shown here is derived from an EMBL/GenBank/DDBJ whole genome shotgun (WGS) entry which is preliminary data.</text>
</comment>
<keyword evidence="2" id="KW-1185">Reference proteome</keyword>
<proteinExistence type="predicted"/>
<name>A0A8J2K5P0_9HEXA</name>
<evidence type="ECO:0000313" key="2">
    <source>
        <dbReference type="Proteomes" id="UP000708208"/>
    </source>
</evidence>
<organism evidence="1 2">
    <name type="scientific">Allacma fusca</name>
    <dbReference type="NCBI Taxonomy" id="39272"/>
    <lineage>
        <taxon>Eukaryota</taxon>
        <taxon>Metazoa</taxon>
        <taxon>Ecdysozoa</taxon>
        <taxon>Arthropoda</taxon>
        <taxon>Hexapoda</taxon>
        <taxon>Collembola</taxon>
        <taxon>Symphypleona</taxon>
        <taxon>Sminthuridae</taxon>
        <taxon>Allacma</taxon>
    </lineage>
</organism>
<feature type="non-terminal residue" evidence="1">
    <location>
        <position position="1"/>
    </location>
</feature>
<gene>
    <name evidence="1" type="ORF">AFUS01_LOCUS20531</name>
</gene>
<dbReference type="Proteomes" id="UP000708208">
    <property type="component" value="Unassembled WGS sequence"/>
</dbReference>
<evidence type="ECO:0000313" key="1">
    <source>
        <dbReference type="EMBL" id="CAG7731984.1"/>
    </source>
</evidence>
<accession>A0A8J2K5P0</accession>